<dbReference type="Proteomes" id="UP001359559">
    <property type="component" value="Unassembled WGS sequence"/>
</dbReference>
<evidence type="ECO:0000313" key="2">
    <source>
        <dbReference type="Proteomes" id="UP001359559"/>
    </source>
</evidence>
<proteinExistence type="predicted"/>
<name>A0AAN9Q114_CLITE</name>
<dbReference type="EMBL" id="JAYKXN010000001">
    <property type="protein sequence ID" value="KAK7317119.1"/>
    <property type="molecule type" value="Genomic_DNA"/>
</dbReference>
<gene>
    <name evidence="1" type="ORF">RJT34_01088</name>
</gene>
<comment type="caution">
    <text evidence="1">The sequence shown here is derived from an EMBL/GenBank/DDBJ whole genome shotgun (WGS) entry which is preliminary data.</text>
</comment>
<evidence type="ECO:0000313" key="1">
    <source>
        <dbReference type="EMBL" id="KAK7317119.1"/>
    </source>
</evidence>
<protein>
    <submittedName>
        <fullName evidence="1">Uncharacterized protein</fullName>
    </submittedName>
</protein>
<organism evidence="1 2">
    <name type="scientific">Clitoria ternatea</name>
    <name type="common">Butterfly pea</name>
    <dbReference type="NCBI Taxonomy" id="43366"/>
    <lineage>
        <taxon>Eukaryota</taxon>
        <taxon>Viridiplantae</taxon>
        <taxon>Streptophyta</taxon>
        <taxon>Embryophyta</taxon>
        <taxon>Tracheophyta</taxon>
        <taxon>Spermatophyta</taxon>
        <taxon>Magnoliopsida</taxon>
        <taxon>eudicotyledons</taxon>
        <taxon>Gunneridae</taxon>
        <taxon>Pentapetalae</taxon>
        <taxon>rosids</taxon>
        <taxon>fabids</taxon>
        <taxon>Fabales</taxon>
        <taxon>Fabaceae</taxon>
        <taxon>Papilionoideae</taxon>
        <taxon>50 kb inversion clade</taxon>
        <taxon>NPAAA clade</taxon>
        <taxon>indigoferoid/millettioid clade</taxon>
        <taxon>Phaseoleae</taxon>
        <taxon>Clitoria</taxon>
    </lineage>
</organism>
<keyword evidence="2" id="KW-1185">Reference proteome</keyword>
<reference evidence="1 2" key="1">
    <citation type="submission" date="2024-01" db="EMBL/GenBank/DDBJ databases">
        <title>The genomes of 5 underutilized Papilionoideae crops provide insights into root nodulation and disease resistance.</title>
        <authorList>
            <person name="Yuan L."/>
        </authorList>
    </citation>
    <scope>NUCLEOTIDE SEQUENCE [LARGE SCALE GENOMIC DNA]</scope>
    <source>
        <strain evidence="1">LY-2023</strain>
        <tissue evidence="1">Leaf</tissue>
    </source>
</reference>
<sequence>MRCLGFPMIIVRVLGYGKSEEMEGKGKLRVATRFDWLRNHIQLSLSFRLNYRFVPTSLLDFAAFFSPTWVYVTSCE</sequence>
<dbReference type="AlphaFoldDB" id="A0AAN9Q114"/>
<accession>A0AAN9Q114</accession>